<dbReference type="EMBL" id="BGPR01151962">
    <property type="protein sequence ID" value="GBL61507.1"/>
    <property type="molecule type" value="Genomic_DNA"/>
</dbReference>
<organism evidence="1 2">
    <name type="scientific">Araneus ventricosus</name>
    <name type="common">Orbweaver spider</name>
    <name type="synonym">Epeira ventricosa</name>
    <dbReference type="NCBI Taxonomy" id="182803"/>
    <lineage>
        <taxon>Eukaryota</taxon>
        <taxon>Metazoa</taxon>
        <taxon>Ecdysozoa</taxon>
        <taxon>Arthropoda</taxon>
        <taxon>Chelicerata</taxon>
        <taxon>Arachnida</taxon>
        <taxon>Araneae</taxon>
        <taxon>Araneomorphae</taxon>
        <taxon>Entelegynae</taxon>
        <taxon>Araneoidea</taxon>
        <taxon>Araneidae</taxon>
        <taxon>Araneus</taxon>
    </lineage>
</organism>
<keyword evidence="2" id="KW-1185">Reference proteome</keyword>
<feature type="non-terminal residue" evidence="1">
    <location>
        <position position="1"/>
    </location>
</feature>
<dbReference type="Proteomes" id="UP000499080">
    <property type="component" value="Unassembled WGS sequence"/>
</dbReference>
<gene>
    <name evidence="1" type="ORF">AVEN_131324_1</name>
</gene>
<reference evidence="1 2" key="1">
    <citation type="journal article" date="2019" name="Sci. Rep.">
        <title>Orb-weaving spider Araneus ventricosus genome elucidates the spidroin gene catalogue.</title>
        <authorList>
            <person name="Kono N."/>
            <person name="Nakamura H."/>
            <person name="Ohtoshi R."/>
            <person name="Moran D.A.P."/>
            <person name="Shinohara A."/>
            <person name="Yoshida Y."/>
            <person name="Fujiwara M."/>
            <person name="Mori M."/>
            <person name="Tomita M."/>
            <person name="Arakawa K."/>
        </authorList>
    </citation>
    <scope>NUCLEOTIDE SEQUENCE [LARGE SCALE GENOMIC DNA]</scope>
</reference>
<accession>A0A4Y1ZPL6</accession>
<sequence>NQSIGQYLSVHKDSFSYPPTTDASRKRLSLIGKDDEIQGFIT</sequence>
<protein>
    <submittedName>
        <fullName evidence="1">Uncharacterized protein</fullName>
    </submittedName>
</protein>
<evidence type="ECO:0000313" key="2">
    <source>
        <dbReference type="Proteomes" id="UP000499080"/>
    </source>
</evidence>
<dbReference type="AlphaFoldDB" id="A0A4Y1ZPL6"/>
<name>A0A4Y1ZPL6_ARAVE</name>
<proteinExistence type="predicted"/>
<comment type="caution">
    <text evidence="1">The sequence shown here is derived from an EMBL/GenBank/DDBJ whole genome shotgun (WGS) entry which is preliminary data.</text>
</comment>
<evidence type="ECO:0000313" key="1">
    <source>
        <dbReference type="EMBL" id="GBL61507.1"/>
    </source>
</evidence>